<dbReference type="RefSeq" id="WP_125084021.1">
    <property type="nucleotide sequence ID" value="NZ_CP034248.1"/>
</dbReference>
<proteinExistence type="predicted"/>
<accession>A0A3Q8SD13</accession>
<dbReference type="Gene3D" id="3.30.565.10">
    <property type="entry name" value="Histidine kinase-like ATPase, C-terminal domain"/>
    <property type="match status" value="1"/>
</dbReference>
<gene>
    <name evidence="2" type="ORF">EIM92_18155</name>
</gene>
<protein>
    <recommendedName>
        <fullName evidence="1">Histidine kinase/HSP90-like ATPase domain-containing protein</fullName>
    </recommendedName>
</protein>
<sequence>MHRDYIPRLVVKELVDNALDISGSCELHKTDQNSFVVADHGDGINPDLIETYFSINRPMVSSKLLRLPSRGALGNGLRVVTGAVISTGGNLLVSTYQKTYALTFNEDGTTTKRHVADWNGLGTKIEINLGSIQITEQDLAWGKAAIRMANVSHNKSFKGKTSPFWYTSEAFYEVCNAAQIDLISLAAYFHKTDKSTQSHIESFFDANPLSNELSFEQTKHLLDILRSGNSHVKANSLGQAGNFAHGGSYKKLTGSFASLKDVKFPERYDCALITSKGFANRAVKDVFDLLGETDEEITFFCVHDALQPGQ</sequence>
<organism evidence="2 3">
    <name type="scientific">Paenibacillus lentus</name>
    <dbReference type="NCBI Taxonomy" id="1338368"/>
    <lineage>
        <taxon>Bacteria</taxon>
        <taxon>Bacillati</taxon>
        <taxon>Bacillota</taxon>
        <taxon>Bacilli</taxon>
        <taxon>Bacillales</taxon>
        <taxon>Paenibacillaceae</taxon>
        <taxon>Paenibacillus</taxon>
    </lineage>
</organism>
<dbReference type="SUPFAM" id="SSF55874">
    <property type="entry name" value="ATPase domain of HSP90 chaperone/DNA topoisomerase II/histidine kinase"/>
    <property type="match status" value="1"/>
</dbReference>
<dbReference type="SUPFAM" id="SSF56726">
    <property type="entry name" value="DNA topoisomerase IV, alpha subunit"/>
    <property type="match status" value="1"/>
</dbReference>
<dbReference type="InterPro" id="IPR003594">
    <property type="entry name" value="HATPase_dom"/>
</dbReference>
<dbReference type="EMBL" id="CP034248">
    <property type="protein sequence ID" value="AZK47850.1"/>
    <property type="molecule type" value="Genomic_DNA"/>
</dbReference>
<keyword evidence="3" id="KW-1185">Reference proteome</keyword>
<feature type="domain" description="Histidine kinase/HSP90-like ATPase" evidence="1">
    <location>
        <begin position="8"/>
        <end position="96"/>
    </location>
</feature>
<reference evidence="2 3" key="1">
    <citation type="submission" date="2018-11" db="EMBL/GenBank/DDBJ databases">
        <title>Genome sequencing of Paenibacillus lentus DSM25539(T).</title>
        <authorList>
            <person name="Kook J.-K."/>
            <person name="Park S.-N."/>
            <person name="Lim Y.K."/>
        </authorList>
    </citation>
    <scope>NUCLEOTIDE SEQUENCE [LARGE SCALE GENOMIC DNA]</scope>
    <source>
        <strain evidence="2 3">DSM 25539</strain>
    </source>
</reference>
<dbReference type="InterPro" id="IPR036078">
    <property type="entry name" value="Spo11/TopoVI_A_sf"/>
</dbReference>
<name>A0A3Q8SD13_9BACL</name>
<evidence type="ECO:0000259" key="1">
    <source>
        <dbReference type="Pfam" id="PF02518"/>
    </source>
</evidence>
<dbReference type="Proteomes" id="UP000273145">
    <property type="component" value="Chromosome"/>
</dbReference>
<dbReference type="KEGG" id="plen:EIM92_18155"/>
<evidence type="ECO:0000313" key="3">
    <source>
        <dbReference type="Proteomes" id="UP000273145"/>
    </source>
</evidence>
<dbReference type="InterPro" id="IPR036890">
    <property type="entry name" value="HATPase_C_sf"/>
</dbReference>
<evidence type="ECO:0000313" key="2">
    <source>
        <dbReference type="EMBL" id="AZK47850.1"/>
    </source>
</evidence>
<dbReference type="OrthoDB" id="8318389at2"/>
<dbReference type="Pfam" id="PF02518">
    <property type="entry name" value="HATPase_c"/>
    <property type="match status" value="1"/>
</dbReference>
<dbReference type="GO" id="GO:0003677">
    <property type="term" value="F:DNA binding"/>
    <property type="evidence" value="ECO:0007669"/>
    <property type="project" value="InterPro"/>
</dbReference>
<dbReference type="AlphaFoldDB" id="A0A3Q8SD13"/>
<dbReference type="GO" id="GO:0005694">
    <property type="term" value="C:chromosome"/>
    <property type="evidence" value="ECO:0007669"/>
    <property type="project" value="InterPro"/>
</dbReference>